<dbReference type="Gramene" id="TKW35961">
    <property type="protein sequence ID" value="TKW35961"/>
    <property type="gene ID" value="SEVIR_2G409900v2"/>
</dbReference>
<dbReference type="AlphaFoldDB" id="A0A4U6W0S3"/>
<organism evidence="1 2">
    <name type="scientific">Setaria viridis</name>
    <name type="common">Green bristlegrass</name>
    <name type="synonym">Setaria italica subsp. viridis</name>
    <dbReference type="NCBI Taxonomy" id="4556"/>
    <lineage>
        <taxon>Eukaryota</taxon>
        <taxon>Viridiplantae</taxon>
        <taxon>Streptophyta</taxon>
        <taxon>Embryophyta</taxon>
        <taxon>Tracheophyta</taxon>
        <taxon>Spermatophyta</taxon>
        <taxon>Magnoliopsida</taxon>
        <taxon>Liliopsida</taxon>
        <taxon>Poales</taxon>
        <taxon>Poaceae</taxon>
        <taxon>PACMAD clade</taxon>
        <taxon>Panicoideae</taxon>
        <taxon>Panicodae</taxon>
        <taxon>Paniceae</taxon>
        <taxon>Cenchrinae</taxon>
        <taxon>Setaria</taxon>
    </lineage>
</organism>
<evidence type="ECO:0000313" key="2">
    <source>
        <dbReference type="Proteomes" id="UP000298652"/>
    </source>
</evidence>
<keyword evidence="2" id="KW-1185">Reference proteome</keyword>
<proteinExistence type="predicted"/>
<protein>
    <submittedName>
        <fullName evidence="1">Uncharacterized protein</fullName>
    </submittedName>
</protein>
<evidence type="ECO:0000313" key="1">
    <source>
        <dbReference type="EMBL" id="TKW35961.1"/>
    </source>
</evidence>
<name>A0A4U6W0S3_SETVI</name>
<dbReference type="EMBL" id="CM016553">
    <property type="protein sequence ID" value="TKW35961.1"/>
    <property type="molecule type" value="Genomic_DNA"/>
</dbReference>
<reference evidence="1" key="1">
    <citation type="submission" date="2019-03" db="EMBL/GenBank/DDBJ databases">
        <title>WGS assembly of Setaria viridis.</title>
        <authorList>
            <person name="Huang P."/>
            <person name="Jenkins J."/>
            <person name="Grimwood J."/>
            <person name="Barry K."/>
            <person name="Healey A."/>
            <person name="Mamidi S."/>
            <person name="Sreedasyam A."/>
            <person name="Shu S."/>
            <person name="Feldman M."/>
            <person name="Wu J."/>
            <person name="Yu Y."/>
            <person name="Chen C."/>
            <person name="Johnson J."/>
            <person name="Rokhsar D."/>
            <person name="Baxter I."/>
            <person name="Schmutz J."/>
            <person name="Brutnell T."/>
            <person name="Kellogg E."/>
        </authorList>
    </citation>
    <scope>NUCLEOTIDE SEQUENCE [LARGE SCALE GENOMIC DNA]</scope>
</reference>
<dbReference type="Proteomes" id="UP000298652">
    <property type="component" value="Chromosome 2"/>
</dbReference>
<gene>
    <name evidence="1" type="ORF">SEVIR_2G409900v2</name>
</gene>
<accession>A0A4U6W0S3</accession>
<sequence>MHVALGRYCPAAPSLHRLPVLGPASPEVASPPPSQQDRAASLVPLLLSSALSQNPTNRSMVAWRKSTIFWEVGDFKLEVRQRAERWYGRRAALLVLSVHLARACVAKDFKIACC</sequence>